<feature type="domain" description="Antitoxin Xre/MbcA/ParS-like toxin-binding" evidence="1">
    <location>
        <begin position="129"/>
        <end position="174"/>
    </location>
</feature>
<evidence type="ECO:0000259" key="2">
    <source>
        <dbReference type="Pfam" id="PF20432"/>
    </source>
</evidence>
<proteinExistence type="predicted"/>
<name>A0A369AKB1_9BURK</name>
<accession>A0A369AKB1</accession>
<dbReference type="Pfam" id="PF09722">
    <property type="entry name" value="Xre_MbcA_ParS_C"/>
    <property type="match status" value="1"/>
</dbReference>
<dbReference type="InterPro" id="IPR046847">
    <property type="entry name" value="Xre-like_HTH"/>
</dbReference>
<evidence type="ECO:0000259" key="1">
    <source>
        <dbReference type="Pfam" id="PF09722"/>
    </source>
</evidence>
<feature type="domain" description="Antitoxin Xre-like helix-turn-helix" evidence="2">
    <location>
        <begin position="43"/>
        <end position="103"/>
    </location>
</feature>
<gene>
    <name evidence="3" type="ORF">DFR45_105134</name>
</gene>
<evidence type="ECO:0000313" key="4">
    <source>
        <dbReference type="Proteomes" id="UP000252174"/>
    </source>
</evidence>
<sequence>MAANFVDAQVPAAPAAVAQDRTASYLLPPRALGAQTYRLSPVERAQRVKQGVPARELVAVSQAMGLPREQLMRVLGLARSTVERKIAQRGTLSQPEGERLIGLERLIGQVDAMVRESAGGDSGEGAADFDAARWFARWMAEPVAALGGMAPQDLLDTADGREAVSTLLLQIQSGAYA</sequence>
<evidence type="ECO:0000313" key="3">
    <source>
        <dbReference type="EMBL" id="RCX09505.1"/>
    </source>
</evidence>
<dbReference type="Proteomes" id="UP000252174">
    <property type="component" value="Unassembled WGS sequence"/>
</dbReference>
<reference evidence="3 4" key="1">
    <citation type="submission" date="2018-07" db="EMBL/GenBank/DDBJ databases">
        <title>Genomic Encyclopedia of Type Strains, Phase IV (KMG-IV): sequencing the most valuable type-strain genomes for metagenomic binning, comparative biology and taxonomic classification.</title>
        <authorList>
            <person name="Goeker M."/>
        </authorList>
    </citation>
    <scope>NUCLEOTIDE SEQUENCE [LARGE SCALE GENOMIC DNA]</scope>
    <source>
        <strain evidence="3 4">DSM 100911</strain>
    </source>
</reference>
<dbReference type="OrthoDB" id="5918037at2"/>
<comment type="caution">
    <text evidence="3">The sequence shown here is derived from an EMBL/GenBank/DDBJ whole genome shotgun (WGS) entry which is preliminary data.</text>
</comment>
<keyword evidence="4" id="KW-1185">Reference proteome</keyword>
<dbReference type="GO" id="GO:0003677">
    <property type="term" value="F:DNA binding"/>
    <property type="evidence" value="ECO:0007669"/>
    <property type="project" value="InterPro"/>
</dbReference>
<dbReference type="AlphaFoldDB" id="A0A369AKB1"/>
<dbReference type="EMBL" id="QPJU01000005">
    <property type="protein sequence ID" value="RCX09505.1"/>
    <property type="molecule type" value="Genomic_DNA"/>
</dbReference>
<dbReference type="Pfam" id="PF20432">
    <property type="entry name" value="Xre-like-HTH"/>
    <property type="match status" value="1"/>
</dbReference>
<protein>
    <submittedName>
        <fullName evidence="3">Putative toxin-antitoxin system antitoxin component (TIGR02293 family)</fullName>
    </submittedName>
</protein>
<organism evidence="3 4">
    <name type="scientific">Extensimonas vulgaris</name>
    <dbReference type="NCBI Taxonomy" id="1031594"/>
    <lineage>
        <taxon>Bacteria</taxon>
        <taxon>Pseudomonadati</taxon>
        <taxon>Pseudomonadota</taxon>
        <taxon>Betaproteobacteria</taxon>
        <taxon>Burkholderiales</taxon>
        <taxon>Comamonadaceae</taxon>
        <taxon>Extensimonas</taxon>
    </lineage>
</organism>
<dbReference type="RefSeq" id="WP_114483366.1">
    <property type="nucleotide sequence ID" value="NZ_QPJU01000005.1"/>
</dbReference>
<dbReference type="InterPro" id="IPR024467">
    <property type="entry name" value="Xre/MbcA/ParS-like_toxin-bd"/>
</dbReference>